<dbReference type="GeneID" id="10327493"/>
<dbReference type="EMBL" id="GU071094">
    <property type="protein sequence ID" value="ADO97215.1"/>
    <property type="molecule type" value="Genomic_DNA"/>
</dbReference>
<organism evidence="1 2">
    <name type="scientific">Synechococcus phage S-SM1</name>
    <dbReference type="NCBI Taxonomy" id="444859"/>
    <lineage>
        <taxon>Viruses</taxon>
        <taxon>Duplodnaviria</taxon>
        <taxon>Heunggongvirae</taxon>
        <taxon>Uroviricota</taxon>
        <taxon>Caudoviricetes</taxon>
        <taxon>Pantevenvirales</taxon>
        <taxon>Kyanoviridae</taxon>
        <taxon>Thetisvirus</taxon>
        <taxon>Thetisvirus ssm1</taxon>
    </lineage>
</organism>
<reference evidence="1 2" key="1">
    <citation type="journal article" date="2010" name="Environ. Microbiol.">
        <title>Genomic analysis of oceanic cyanobacterial myoviruses compared with T4-like myoviruses from diverse hosts and environments.</title>
        <authorList>
            <person name="Sullivan M.B."/>
            <person name="Huang K.H."/>
            <person name="Ignacio-Espinoza J.C."/>
            <person name="Berlin A.M."/>
            <person name="Kelly L."/>
            <person name="Weigele P.R."/>
            <person name="DeFrancesco A.S."/>
            <person name="Kern S.E."/>
            <person name="Thompson L.R."/>
            <person name="Young S."/>
            <person name="Yandava C."/>
            <person name="Fu R."/>
            <person name="Krastins B."/>
            <person name="Chase M."/>
            <person name="Sarracino D."/>
            <person name="Osburne M.S."/>
            <person name="Henn M.R."/>
            <person name="Chisholm S.W."/>
        </authorList>
    </citation>
    <scope>NUCLEOTIDE SEQUENCE [LARGE SCALE GENOMIC DNA]</scope>
    <source>
        <strain evidence="1">6501-1</strain>
    </source>
</reference>
<protein>
    <submittedName>
        <fullName evidence="1">Uncharacterized protein</fullName>
    </submittedName>
</protein>
<dbReference type="RefSeq" id="YP_004323026.1">
    <property type="nucleotide sequence ID" value="NC_015282.1"/>
</dbReference>
<evidence type="ECO:0000313" key="1">
    <source>
        <dbReference type="EMBL" id="ADO97215.1"/>
    </source>
</evidence>
<dbReference type="Proteomes" id="UP000006523">
    <property type="component" value="Segment"/>
</dbReference>
<keyword evidence="2" id="KW-1185">Reference proteome</keyword>
<evidence type="ECO:0000313" key="2">
    <source>
        <dbReference type="Proteomes" id="UP000006523"/>
    </source>
</evidence>
<proteinExistence type="predicted"/>
<dbReference type="KEGG" id="vg:10327493"/>
<sequence>MRGGKMIPNSTYIIVPSYGVRSCTIFPRAIN</sequence>
<gene>
    <name evidence="1" type="ORF">SSM1_135</name>
</gene>
<accession>E3SIE2</accession>
<name>E3SIE2_9CAUD</name>